<dbReference type="InterPro" id="IPR002821">
    <property type="entry name" value="Hydantoinase_A"/>
</dbReference>
<feature type="domain" description="Acetophenone carboxylase-like C-terminal" evidence="3">
    <location>
        <begin position="505"/>
        <end position="674"/>
    </location>
</feature>
<dbReference type="RefSeq" id="WP_379542048.1">
    <property type="nucleotide sequence ID" value="NZ_JBHSFT010000001.1"/>
</dbReference>
<evidence type="ECO:0000259" key="2">
    <source>
        <dbReference type="Pfam" id="PF05378"/>
    </source>
</evidence>
<dbReference type="InterPro" id="IPR008040">
    <property type="entry name" value="Hydant_A_N"/>
</dbReference>
<reference evidence="5" key="1">
    <citation type="journal article" date="2019" name="Int. J. Syst. Evol. Microbiol.">
        <title>The Global Catalogue of Microorganisms (GCM) 10K type strain sequencing project: providing services to taxonomists for standard genome sequencing and annotation.</title>
        <authorList>
            <consortium name="The Broad Institute Genomics Platform"/>
            <consortium name="The Broad Institute Genome Sequencing Center for Infectious Disease"/>
            <person name="Wu L."/>
            <person name="Ma J."/>
        </authorList>
    </citation>
    <scope>NUCLEOTIDE SEQUENCE [LARGE SCALE GENOMIC DNA]</scope>
    <source>
        <strain evidence="5">CCUG 37257</strain>
    </source>
</reference>
<dbReference type="Pfam" id="PF19278">
    <property type="entry name" value="Hydant_A_C"/>
    <property type="match status" value="1"/>
</dbReference>
<organism evidence="4 5">
    <name type="scientific">Oceanobacillus aidingensis</name>
    <dbReference type="NCBI Taxonomy" id="645964"/>
    <lineage>
        <taxon>Bacteria</taxon>
        <taxon>Bacillati</taxon>
        <taxon>Bacillota</taxon>
        <taxon>Bacilli</taxon>
        <taxon>Bacillales</taxon>
        <taxon>Bacillaceae</taxon>
        <taxon>Oceanobacillus</taxon>
    </lineage>
</organism>
<gene>
    <name evidence="4" type="ORF">ACFO3P_00580</name>
</gene>
<comment type="caution">
    <text evidence="4">The sequence shown here is derived from an EMBL/GenBank/DDBJ whole genome shotgun (WGS) entry which is preliminary data.</text>
</comment>
<dbReference type="Pfam" id="PF01968">
    <property type="entry name" value="Hydantoinase_A"/>
    <property type="match status" value="1"/>
</dbReference>
<dbReference type="Proteomes" id="UP001595988">
    <property type="component" value="Unassembled WGS sequence"/>
</dbReference>
<dbReference type="InterPro" id="IPR049517">
    <property type="entry name" value="ACX-like_C"/>
</dbReference>
<dbReference type="InterPro" id="IPR045079">
    <property type="entry name" value="Oxoprolinase-like"/>
</dbReference>
<evidence type="ECO:0000313" key="5">
    <source>
        <dbReference type="Proteomes" id="UP001595988"/>
    </source>
</evidence>
<feature type="domain" description="Hydantoinase A/oxoprolinase" evidence="1">
    <location>
        <begin position="203"/>
        <end position="490"/>
    </location>
</feature>
<feature type="domain" description="Hydantoinase/oxoprolinase N-terminal" evidence="2">
    <location>
        <begin position="5"/>
        <end position="182"/>
    </location>
</feature>
<dbReference type="PANTHER" id="PTHR11365">
    <property type="entry name" value="5-OXOPROLINASE RELATED"/>
    <property type="match status" value="1"/>
</dbReference>
<name>A0ABV9JSZ4_9BACI</name>
<accession>A0ABV9JSZ4</accession>
<evidence type="ECO:0000259" key="1">
    <source>
        <dbReference type="Pfam" id="PF01968"/>
    </source>
</evidence>
<keyword evidence="5" id="KW-1185">Reference proteome</keyword>
<dbReference type="PANTHER" id="PTHR11365:SF23">
    <property type="entry name" value="HYPOTHETICAL 5-OXOPROLINASE (EUROFUNG)-RELATED"/>
    <property type="match status" value="1"/>
</dbReference>
<dbReference type="EMBL" id="JBHSFT010000001">
    <property type="protein sequence ID" value="MFC4660728.1"/>
    <property type="molecule type" value="Genomic_DNA"/>
</dbReference>
<evidence type="ECO:0000259" key="3">
    <source>
        <dbReference type="Pfam" id="PF19278"/>
    </source>
</evidence>
<evidence type="ECO:0000313" key="4">
    <source>
        <dbReference type="EMBL" id="MFC4660728.1"/>
    </source>
</evidence>
<proteinExistence type="predicted"/>
<dbReference type="Pfam" id="PF05378">
    <property type="entry name" value="Hydant_A_N"/>
    <property type="match status" value="1"/>
</dbReference>
<dbReference type="SUPFAM" id="SSF53067">
    <property type="entry name" value="Actin-like ATPase domain"/>
    <property type="match status" value="1"/>
</dbReference>
<sequence>MSYHLGVDTGGTFTDIALINESNGEILITKVPSTPNNPSEAVINGLIEITEKTDISTENISFFIHGSTVATNALLEQKGAKTALITTEGFRDVFEIGRQARPKLYDFNARKPAPLVPRELRFEVSERIKGNGEVLQPLEDEQVIKLVKKLKDKNVQSIAVCLINSFINPKHEKNIKKIIKEYYPEVFVTISSDVLPEFKEYERTSTVIANGYVMPKMMKYLNELNQKLIEQKVSSDLYIMQSNGGVITAKSAMGTPARTVLSGPSGGILAGKLITDTTPYKNLITIDMGGTSLDTALIDGGEVQYTTLSEVGGIPIKLPMIEMHTIGSGGGSIAWIDSGGALRVGPQSAGADPGPVSYNKGGLQPTVTDANVILGRINPNYILNGKMKMNLELAKEMMKEKIADPLGIKVEEAAEGILKVVNANMVRGIRVVSIEKGHDTRDFSLVAFGGAGPLHAMDIAKELGSSEIIIPSNPGIACAMGMLMADVKHDLVQTVLSNTSNLNLNEINIIANNLTKEALNQLRKEGFKETEVKLQITLDLRYVNQAYEMEVPINSMNITHEEINNAIERFHDLHNKVYGFSRKDEVIELVNIRMQAIGEISQINFKANNISNIDKFIEPLENRKVFFEGEFHNTNVYKRSDLYTGSIIEGPAVIEQLDSTIIIGPNQFGQTDSYNNLIIKFTNSVQGG</sequence>
<protein>
    <submittedName>
        <fullName evidence="4">Hydantoinase/oxoprolinase family protein</fullName>
    </submittedName>
</protein>
<dbReference type="InterPro" id="IPR043129">
    <property type="entry name" value="ATPase_NBD"/>
</dbReference>